<feature type="transmembrane region" description="Helical" evidence="1">
    <location>
        <begin position="83"/>
        <end position="105"/>
    </location>
</feature>
<keyword evidence="3" id="KW-1185">Reference proteome</keyword>
<evidence type="ECO:0000313" key="3">
    <source>
        <dbReference type="Proteomes" id="UP000313359"/>
    </source>
</evidence>
<keyword evidence="1" id="KW-0472">Membrane</keyword>
<organism evidence="2 3">
    <name type="scientific">Lentinus tigrinus ALCF2SS1-6</name>
    <dbReference type="NCBI Taxonomy" id="1328759"/>
    <lineage>
        <taxon>Eukaryota</taxon>
        <taxon>Fungi</taxon>
        <taxon>Dikarya</taxon>
        <taxon>Basidiomycota</taxon>
        <taxon>Agaricomycotina</taxon>
        <taxon>Agaricomycetes</taxon>
        <taxon>Polyporales</taxon>
        <taxon>Polyporaceae</taxon>
        <taxon>Lentinus</taxon>
    </lineage>
</organism>
<proteinExistence type="predicted"/>
<feature type="transmembrane region" description="Helical" evidence="1">
    <location>
        <begin position="126"/>
        <end position="147"/>
    </location>
</feature>
<dbReference type="AlphaFoldDB" id="A0A5C2RPA0"/>
<gene>
    <name evidence="2" type="ORF">L227DRAFT_398155</name>
</gene>
<protein>
    <submittedName>
        <fullName evidence="2">Uncharacterized protein</fullName>
    </submittedName>
</protein>
<name>A0A5C2RPA0_9APHY</name>
<keyword evidence="1" id="KW-1133">Transmembrane helix</keyword>
<reference evidence="2" key="1">
    <citation type="journal article" date="2018" name="Genome Biol. Evol.">
        <title>Genomics and development of Lentinus tigrinus, a white-rot wood-decaying mushroom with dimorphic fruiting bodies.</title>
        <authorList>
            <person name="Wu B."/>
            <person name="Xu Z."/>
            <person name="Knudson A."/>
            <person name="Carlson A."/>
            <person name="Chen N."/>
            <person name="Kovaka S."/>
            <person name="LaButti K."/>
            <person name="Lipzen A."/>
            <person name="Pennachio C."/>
            <person name="Riley R."/>
            <person name="Schakwitz W."/>
            <person name="Umezawa K."/>
            <person name="Ohm R.A."/>
            <person name="Grigoriev I.V."/>
            <person name="Nagy L.G."/>
            <person name="Gibbons J."/>
            <person name="Hibbett D."/>
        </authorList>
    </citation>
    <scope>NUCLEOTIDE SEQUENCE [LARGE SCALE GENOMIC DNA]</scope>
    <source>
        <strain evidence="2">ALCF2SS1-6</strain>
    </source>
</reference>
<sequence>MRVRAAPCPHAVSRPLHVFPFLPAQHVAVRCFTRHLPAQPRPAHPVAFCVRTVLFFSFLHARMLGHPVRGTLYAPAGTHPHVLFRFLFPIPMYVLLVLLFSLCCVQLRSSPRLDKSRVSNHESRPVFWRYILPYTYPIVSLCLYLPASTPAHSAVVFLLLPHHCFDPPVFFSWSFH</sequence>
<evidence type="ECO:0000256" key="1">
    <source>
        <dbReference type="SAM" id="Phobius"/>
    </source>
</evidence>
<evidence type="ECO:0000313" key="2">
    <source>
        <dbReference type="EMBL" id="RPD53452.1"/>
    </source>
</evidence>
<accession>A0A5C2RPA0</accession>
<keyword evidence="1" id="KW-0812">Transmembrane</keyword>
<dbReference type="Proteomes" id="UP000313359">
    <property type="component" value="Unassembled WGS sequence"/>
</dbReference>
<dbReference type="EMBL" id="ML122321">
    <property type="protein sequence ID" value="RPD53452.1"/>
    <property type="molecule type" value="Genomic_DNA"/>
</dbReference>